<evidence type="ECO:0000313" key="3">
    <source>
        <dbReference type="EMBL" id="KAK6188431.1"/>
    </source>
</evidence>
<keyword evidence="1" id="KW-0812">Transmembrane</keyword>
<comment type="caution">
    <text evidence="3">The sequence shown here is derived from an EMBL/GenBank/DDBJ whole genome shotgun (WGS) entry which is preliminary data.</text>
</comment>
<organism evidence="3 4">
    <name type="scientific">Patella caerulea</name>
    <name type="common">Rayed Mediterranean limpet</name>
    <dbReference type="NCBI Taxonomy" id="87958"/>
    <lineage>
        <taxon>Eukaryota</taxon>
        <taxon>Metazoa</taxon>
        <taxon>Spiralia</taxon>
        <taxon>Lophotrochozoa</taxon>
        <taxon>Mollusca</taxon>
        <taxon>Gastropoda</taxon>
        <taxon>Patellogastropoda</taxon>
        <taxon>Patelloidea</taxon>
        <taxon>Patellidae</taxon>
        <taxon>Patella</taxon>
    </lineage>
</organism>
<feature type="transmembrane region" description="Helical" evidence="1">
    <location>
        <begin position="89"/>
        <end position="109"/>
    </location>
</feature>
<keyword evidence="4" id="KW-1185">Reference proteome</keyword>
<keyword evidence="1" id="KW-1133">Transmembrane helix</keyword>
<protein>
    <submittedName>
        <fullName evidence="3">Uncharacterized protein</fullName>
    </submittedName>
</protein>
<name>A0AAN8KC95_PATCE</name>
<accession>A0AAN8KC95</accession>
<dbReference type="EMBL" id="JAZGQO010000003">
    <property type="protein sequence ID" value="KAK6188431.1"/>
    <property type="molecule type" value="Genomic_DNA"/>
</dbReference>
<evidence type="ECO:0000256" key="2">
    <source>
        <dbReference type="SAM" id="SignalP"/>
    </source>
</evidence>
<feature type="chain" id="PRO_5042947936" evidence="2">
    <location>
        <begin position="19"/>
        <end position="110"/>
    </location>
</feature>
<feature type="signal peptide" evidence="2">
    <location>
        <begin position="1"/>
        <end position="18"/>
    </location>
</feature>
<evidence type="ECO:0000256" key="1">
    <source>
        <dbReference type="SAM" id="Phobius"/>
    </source>
</evidence>
<dbReference type="Proteomes" id="UP001347796">
    <property type="component" value="Unassembled WGS sequence"/>
</dbReference>
<evidence type="ECO:0000313" key="4">
    <source>
        <dbReference type="Proteomes" id="UP001347796"/>
    </source>
</evidence>
<keyword evidence="1" id="KW-0472">Membrane</keyword>
<proteinExistence type="predicted"/>
<dbReference type="AlphaFoldDB" id="A0AAN8KC95"/>
<gene>
    <name evidence="3" type="ORF">SNE40_004606</name>
</gene>
<sequence length="110" mass="12487">MWKEILLICVVYATTATAFQTCLYTAHCEEIVARKGSSVGHDEYMFCRVLLDVRYCMDVNKVKCQSDTLPNIQRYLDDLFRGHDNCSNASFLGASLLLSSIAFLTVRLLH</sequence>
<reference evidence="3 4" key="1">
    <citation type="submission" date="2024-01" db="EMBL/GenBank/DDBJ databases">
        <title>The genome of the rayed Mediterranean limpet Patella caerulea (Linnaeus, 1758).</title>
        <authorList>
            <person name="Anh-Thu Weber A."/>
            <person name="Halstead-Nussloch G."/>
        </authorList>
    </citation>
    <scope>NUCLEOTIDE SEQUENCE [LARGE SCALE GENOMIC DNA]</scope>
    <source>
        <strain evidence="3">AATW-2023a</strain>
        <tissue evidence="3">Whole specimen</tissue>
    </source>
</reference>
<keyword evidence="2" id="KW-0732">Signal</keyword>